<dbReference type="Proteomes" id="UP000248783">
    <property type="component" value="Unassembled WGS sequence"/>
</dbReference>
<name>A0A2W5X2U7_9MICO</name>
<proteinExistence type="predicted"/>
<dbReference type="RefSeq" id="WP_111249610.1">
    <property type="nucleotide sequence ID" value="NZ_QKWH01000001.1"/>
</dbReference>
<keyword evidence="2" id="KW-1185">Reference proteome</keyword>
<gene>
    <name evidence="1" type="ORF">DNL40_02425</name>
</gene>
<protein>
    <submittedName>
        <fullName evidence="1">Uncharacterized protein</fullName>
    </submittedName>
</protein>
<comment type="caution">
    <text evidence="1">The sequence shown here is derived from an EMBL/GenBank/DDBJ whole genome shotgun (WGS) entry which is preliminary data.</text>
</comment>
<dbReference type="AlphaFoldDB" id="A0A2W5X2U7"/>
<sequence>MALADLHQPSVDAKRQGCGLRRIRERLDDDDRAWLARVLAADSGETNRAIADTLTRAGYTIGHQVIQRHRSGVCSCKHLED</sequence>
<organism evidence="1 2">
    <name type="scientific">Xylanimonas oleitrophica</name>
    <dbReference type="NCBI Taxonomy" id="2607479"/>
    <lineage>
        <taxon>Bacteria</taxon>
        <taxon>Bacillati</taxon>
        <taxon>Actinomycetota</taxon>
        <taxon>Actinomycetes</taxon>
        <taxon>Micrococcales</taxon>
        <taxon>Promicromonosporaceae</taxon>
        <taxon>Xylanimonas</taxon>
    </lineage>
</organism>
<accession>A0A2W5X2U7</accession>
<reference evidence="1 2" key="1">
    <citation type="submission" date="2018-06" db="EMBL/GenBank/DDBJ databases">
        <title>Whole genome sequencing of a novel hydrocarbon degrading bacterial strain, PW21 isolated from oil contaminated produced water sample.</title>
        <authorList>
            <person name="Nagkirti P."/>
            <person name="Shaikh A."/>
            <person name="Gowdaman V."/>
            <person name="Engineer A.E."/>
            <person name="Dagar S."/>
            <person name="Dhakephalkar P.K."/>
        </authorList>
    </citation>
    <scope>NUCLEOTIDE SEQUENCE [LARGE SCALE GENOMIC DNA]</scope>
    <source>
        <strain evidence="1 2">PW21</strain>
    </source>
</reference>
<evidence type="ECO:0000313" key="1">
    <source>
        <dbReference type="EMBL" id="PZR55246.1"/>
    </source>
</evidence>
<dbReference type="EMBL" id="QKWH01000001">
    <property type="protein sequence ID" value="PZR55246.1"/>
    <property type="molecule type" value="Genomic_DNA"/>
</dbReference>
<evidence type="ECO:0000313" key="2">
    <source>
        <dbReference type="Proteomes" id="UP000248783"/>
    </source>
</evidence>